<evidence type="ECO:0000256" key="1">
    <source>
        <dbReference type="SAM" id="MobiDB-lite"/>
    </source>
</evidence>
<feature type="domain" description="HNH nuclease" evidence="2">
    <location>
        <begin position="357"/>
        <end position="409"/>
    </location>
</feature>
<dbReference type="GO" id="GO:0004519">
    <property type="term" value="F:endonuclease activity"/>
    <property type="evidence" value="ECO:0007669"/>
    <property type="project" value="InterPro"/>
</dbReference>
<proteinExistence type="predicted"/>
<gene>
    <name evidence="3" type="ORF">UFOPK3331_01431</name>
</gene>
<dbReference type="InterPro" id="IPR002711">
    <property type="entry name" value="HNH"/>
</dbReference>
<evidence type="ECO:0000259" key="2">
    <source>
        <dbReference type="SMART" id="SM00507"/>
    </source>
</evidence>
<dbReference type="AlphaFoldDB" id="A0A6J5ZVN9"/>
<dbReference type="SMART" id="SM00507">
    <property type="entry name" value="HNHc"/>
    <property type="match status" value="1"/>
</dbReference>
<dbReference type="GO" id="GO:0003676">
    <property type="term" value="F:nucleic acid binding"/>
    <property type="evidence" value="ECO:0007669"/>
    <property type="project" value="InterPro"/>
</dbReference>
<accession>A0A6J5ZVN9</accession>
<dbReference type="InterPro" id="IPR003615">
    <property type="entry name" value="HNH_nuc"/>
</dbReference>
<dbReference type="Gene3D" id="1.10.30.50">
    <property type="match status" value="1"/>
</dbReference>
<feature type="region of interest" description="Disordered" evidence="1">
    <location>
        <begin position="433"/>
        <end position="454"/>
    </location>
</feature>
<dbReference type="Pfam" id="PF01844">
    <property type="entry name" value="HNH"/>
    <property type="match status" value="1"/>
</dbReference>
<organism evidence="3">
    <name type="scientific">freshwater metagenome</name>
    <dbReference type="NCBI Taxonomy" id="449393"/>
    <lineage>
        <taxon>unclassified sequences</taxon>
        <taxon>metagenomes</taxon>
        <taxon>ecological metagenomes</taxon>
    </lineage>
</organism>
<reference evidence="3" key="1">
    <citation type="submission" date="2020-05" db="EMBL/GenBank/DDBJ databases">
        <authorList>
            <person name="Chiriac C."/>
            <person name="Salcher M."/>
            <person name="Ghai R."/>
            <person name="Kavagutti S V."/>
        </authorList>
    </citation>
    <scope>NUCLEOTIDE SEQUENCE</scope>
</reference>
<name>A0A6J5ZVN9_9ZZZZ</name>
<sequence>MESRTALIERVSSQFEDLARAIHELVVPIDGDALVDVRGLLDALTARVALAEAAFVSAGLHELDGAGSMATWLRHRSGLTDADARRASRRAERLARWRSLGDAWVRGDIAGPVIDAAVAIIPDRHVERFSLHDEETVRALDGLSTHESRMALRHWVEWADAELEAEAARLGLGSALEELPQRSLFLSRTLDDLAVLDGRFDPDSAAVIEAALRVAERADDEGETRLAAERRADALVALCAFYLDNHQRHGDAGRQRPNVSVVIDLPTMWSLSLRGAGIRTREELDSYLERHRAGPIERAWFVESFTNVFGTATTLDGRVLSAAMSRVFTCDSVMSRLITAGGRVLNHGRSVREFTSSQRQAVFVRDQGCRYPGCTAGPRSCDIHHVIAWELGGQSDLQNAVALCRHHHGVIHRPGWSTQLDEEGEFRVLKATGEELASRPPARAPATFPPSKAA</sequence>
<dbReference type="CDD" id="cd00085">
    <property type="entry name" value="HNHc"/>
    <property type="match status" value="1"/>
</dbReference>
<feature type="compositionally biased region" description="Low complexity" evidence="1">
    <location>
        <begin position="438"/>
        <end position="454"/>
    </location>
</feature>
<dbReference type="GO" id="GO:0008270">
    <property type="term" value="F:zinc ion binding"/>
    <property type="evidence" value="ECO:0007669"/>
    <property type="project" value="InterPro"/>
</dbReference>
<evidence type="ECO:0000313" key="3">
    <source>
        <dbReference type="EMBL" id="CAB4344887.1"/>
    </source>
</evidence>
<dbReference type="EMBL" id="CAESAL010000060">
    <property type="protein sequence ID" value="CAB4344887.1"/>
    <property type="molecule type" value="Genomic_DNA"/>
</dbReference>
<protein>
    <submittedName>
        <fullName evidence="3">Unannotated protein</fullName>
    </submittedName>
</protein>